<dbReference type="Proteomes" id="UP000829196">
    <property type="component" value="Unassembled WGS sequence"/>
</dbReference>
<keyword evidence="3" id="KW-1185">Reference proteome</keyword>
<reference evidence="2" key="1">
    <citation type="journal article" date="2022" name="Front. Genet.">
        <title>Chromosome-Scale Assembly of the Dendrobium nobile Genome Provides Insights Into the Molecular Mechanism of the Biosynthesis of the Medicinal Active Ingredient of Dendrobium.</title>
        <authorList>
            <person name="Xu Q."/>
            <person name="Niu S.-C."/>
            <person name="Li K.-L."/>
            <person name="Zheng P.-J."/>
            <person name="Zhang X.-J."/>
            <person name="Jia Y."/>
            <person name="Liu Y."/>
            <person name="Niu Y.-X."/>
            <person name="Yu L.-H."/>
            <person name="Chen D.-F."/>
            <person name="Zhang G.-Q."/>
        </authorList>
    </citation>
    <scope>NUCLEOTIDE SEQUENCE</scope>
    <source>
        <tissue evidence="2">Leaf</tissue>
    </source>
</reference>
<dbReference type="AlphaFoldDB" id="A0A8T3APK9"/>
<gene>
    <name evidence="2" type="ORF">KFK09_021338</name>
</gene>
<accession>A0A8T3APK9</accession>
<comment type="caution">
    <text evidence="2">The sequence shown here is derived from an EMBL/GenBank/DDBJ whole genome shotgun (WGS) entry which is preliminary data.</text>
</comment>
<dbReference type="EMBL" id="JAGYWB010000015">
    <property type="protein sequence ID" value="KAI0498097.1"/>
    <property type="molecule type" value="Genomic_DNA"/>
</dbReference>
<proteinExistence type="predicted"/>
<feature type="compositionally biased region" description="Polar residues" evidence="1">
    <location>
        <begin position="88"/>
        <end position="103"/>
    </location>
</feature>
<sequence>MILEPMDLKFWERKFLIRMWLEWQCKQRFRISMFLSQLMAIFVWRNPWDLNMDFNGEVHEAKRESSGLKGTTIRRRLEEGNAELEKSPNVNSEVYDSQKSSDK</sequence>
<evidence type="ECO:0000313" key="2">
    <source>
        <dbReference type="EMBL" id="KAI0498097.1"/>
    </source>
</evidence>
<evidence type="ECO:0000256" key="1">
    <source>
        <dbReference type="SAM" id="MobiDB-lite"/>
    </source>
</evidence>
<protein>
    <submittedName>
        <fullName evidence="2">Uncharacterized protein</fullName>
    </submittedName>
</protein>
<evidence type="ECO:0000313" key="3">
    <source>
        <dbReference type="Proteomes" id="UP000829196"/>
    </source>
</evidence>
<organism evidence="2 3">
    <name type="scientific">Dendrobium nobile</name>
    <name type="common">Orchid</name>
    <dbReference type="NCBI Taxonomy" id="94219"/>
    <lineage>
        <taxon>Eukaryota</taxon>
        <taxon>Viridiplantae</taxon>
        <taxon>Streptophyta</taxon>
        <taxon>Embryophyta</taxon>
        <taxon>Tracheophyta</taxon>
        <taxon>Spermatophyta</taxon>
        <taxon>Magnoliopsida</taxon>
        <taxon>Liliopsida</taxon>
        <taxon>Asparagales</taxon>
        <taxon>Orchidaceae</taxon>
        <taxon>Epidendroideae</taxon>
        <taxon>Malaxideae</taxon>
        <taxon>Dendrobiinae</taxon>
        <taxon>Dendrobium</taxon>
    </lineage>
</organism>
<feature type="region of interest" description="Disordered" evidence="1">
    <location>
        <begin position="79"/>
        <end position="103"/>
    </location>
</feature>
<name>A0A8T3APK9_DENNO</name>
<dbReference type="OrthoDB" id="10556011at2759"/>